<name>A0A1E5WI75_9POAL</name>
<dbReference type="OrthoDB" id="693544at2759"/>
<organism evidence="2 3">
    <name type="scientific">Dichanthelium oligosanthes</name>
    <dbReference type="NCBI Taxonomy" id="888268"/>
    <lineage>
        <taxon>Eukaryota</taxon>
        <taxon>Viridiplantae</taxon>
        <taxon>Streptophyta</taxon>
        <taxon>Embryophyta</taxon>
        <taxon>Tracheophyta</taxon>
        <taxon>Spermatophyta</taxon>
        <taxon>Magnoliopsida</taxon>
        <taxon>Liliopsida</taxon>
        <taxon>Poales</taxon>
        <taxon>Poaceae</taxon>
        <taxon>PACMAD clade</taxon>
        <taxon>Panicoideae</taxon>
        <taxon>Panicodae</taxon>
        <taxon>Paniceae</taxon>
        <taxon>Dichantheliinae</taxon>
        <taxon>Dichanthelium</taxon>
    </lineage>
</organism>
<feature type="domain" description="F-box protein AT5G49610-like beta-propeller" evidence="1">
    <location>
        <begin position="91"/>
        <end position="179"/>
    </location>
</feature>
<evidence type="ECO:0000313" key="3">
    <source>
        <dbReference type="Proteomes" id="UP000095767"/>
    </source>
</evidence>
<dbReference type="InterPro" id="IPR036047">
    <property type="entry name" value="F-box-like_dom_sf"/>
</dbReference>
<gene>
    <name evidence="2" type="ORF">BAE44_0001908</name>
</gene>
<feature type="non-terminal residue" evidence="2">
    <location>
        <position position="1"/>
    </location>
</feature>
<dbReference type="Proteomes" id="UP000095767">
    <property type="component" value="Unassembled WGS sequence"/>
</dbReference>
<keyword evidence="3" id="KW-1185">Reference proteome</keyword>
<reference evidence="2 3" key="1">
    <citation type="submission" date="2016-09" db="EMBL/GenBank/DDBJ databases">
        <title>The draft genome of Dichanthelium oligosanthes: A C3 panicoid grass species.</title>
        <authorList>
            <person name="Studer A.J."/>
            <person name="Schnable J.C."/>
            <person name="Brutnell T.P."/>
        </authorList>
    </citation>
    <scope>NUCLEOTIDE SEQUENCE [LARGE SCALE GENOMIC DNA]</scope>
    <source>
        <strain evidence="3">cv. Kellogg 1175</strain>
        <tissue evidence="2">Leaf</tissue>
    </source>
</reference>
<dbReference type="PANTHER" id="PTHR33207">
    <property type="entry name" value="F-BOX DOMAIN CONTAINING PROTEIN-RELATED"/>
    <property type="match status" value="1"/>
</dbReference>
<accession>A0A1E5WI75</accession>
<dbReference type="SUPFAM" id="SSF81383">
    <property type="entry name" value="F-box domain"/>
    <property type="match status" value="1"/>
</dbReference>
<evidence type="ECO:0000313" key="2">
    <source>
        <dbReference type="EMBL" id="OEL37073.1"/>
    </source>
</evidence>
<dbReference type="AlphaFoldDB" id="A0A1E5WI75"/>
<proteinExistence type="predicted"/>
<sequence>LVRAAAVCKRWFRIARDQYILRRFRELHPPRLLGFYANIDLCTRPQFMPLSQAPEVATAIRGASIDDGSFSLFILDCRNGRLLVNYYVDPVHGKIYMLIPSHILELDLAAASISILPLPHGVTTDNFKLSCGKDSGLSLVHAKRSLLSIWHHRTSGNGECDWVLVGDMIRVHEAFNHHDVVIVFVVDSNRE</sequence>
<dbReference type="InterPro" id="IPR056594">
    <property type="entry name" value="AT5G49610-like_b-prop"/>
</dbReference>
<evidence type="ECO:0000259" key="1">
    <source>
        <dbReference type="Pfam" id="PF23635"/>
    </source>
</evidence>
<dbReference type="EMBL" id="LWDX02006772">
    <property type="protein sequence ID" value="OEL37073.1"/>
    <property type="molecule type" value="Genomic_DNA"/>
</dbReference>
<protein>
    <recommendedName>
        <fullName evidence="1">F-box protein AT5G49610-like beta-propeller domain-containing protein</fullName>
    </recommendedName>
</protein>
<comment type="caution">
    <text evidence="2">The sequence shown here is derived from an EMBL/GenBank/DDBJ whole genome shotgun (WGS) entry which is preliminary data.</text>
</comment>
<dbReference type="Pfam" id="PF23635">
    <property type="entry name" value="Beta-prop_AT5G49610-like"/>
    <property type="match status" value="1"/>
</dbReference>